<comment type="caution">
    <text evidence="8">The sequence shown here is derived from an EMBL/GenBank/DDBJ whole genome shotgun (WGS) entry which is preliminary data.</text>
</comment>
<evidence type="ECO:0000256" key="4">
    <source>
        <dbReference type="ARBA" id="ARBA00022989"/>
    </source>
</evidence>
<protein>
    <submittedName>
        <fullName evidence="8">Guanylate cyclase</fullName>
    </submittedName>
</protein>
<dbReference type="InterPro" id="IPR029787">
    <property type="entry name" value="Nucleotide_cyclase"/>
</dbReference>
<accession>A0AAV4EWC1</accession>
<dbReference type="SUPFAM" id="SSF55073">
    <property type="entry name" value="Nucleotide cyclase"/>
    <property type="match status" value="1"/>
</dbReference>
<dbReference type="PANTHER" id="PTHR11920:SF501">
    <property type="entry name" value="GUANYLATE CYCLASE 32E"/>
    <property type="match status" value="1"/>
</dbReference>
<keyword evidence="6" id="KW-0456">Lyase</keyword>
<sequence length="127" mass="14416">MSLLHHNFELVPFSLFYFRSPPPPSHCRCFTGSQERTRDLDVERKRSETLLFELLPASVAQMLLNHQDVPPVSYPAVTVFFSDIVGFTNICSRSTPMQVHTVTELNLLLSSHTLNTKVMGLDDHITT</sequence>
<dbReference type="InterPro" id="IPR050401">
    <property type="entry name" value="Cyclic_nucleotide_synthase"/>
</dbReference>
<dbReference type="Proteomes" id="UP000762676">
    <property type="component" value="Unassembled WGS sequence"/>
</dbReference>
<dbReference type="Pfam" id="PF00211">
    <property type="entry name" value="Guanylate_cyc"/>
    <property type="match status" value="1"/>
</dbReference>
<keyword evidence="2" id="KW-0812">Transmembrane</keyword>
<keyword evidence="4" id="KW-1133">Transmembrane helix</keyword>
<dbReference type="GO" id="GO:0004383">
    <property type="term" value="F:guanylate cyclase activity"/>
    <property type="evidence" value="ECO:0007669"/>
    <property type="project" value="TreeGrafter"/>
</dbReference>
<keyword evidence="5" id="KW-0472">Membrane</keyword>
<dbReference type="GO" id="GO:0005886">
    <property type="term" value="C:plasma membrane"/>
    <property type="evidence" value="ECO:0007669"/>
    <property type="project" value="TreeGrafter"/>
</dbReference>
<dbReference type="GO" id="GO:0000166">
    <property type="term" value="F:nucleotide binding"/>
    <property type="evidence" value="ECO:0007669"/>
    <property type="project" value="UniProtKB-KW"/>
</dbReference>
<keyword evidence="3" id="KW-0547">Nucleotide-binding</keyword>
<evidence type="ECO:0000256" key="6">
    <source>
        <dbReference type="ARBA" id="ARBA00023239"/>
    </source>
</evidence>
<keyword evidence="9" id="KW-1185">Reference proteome</keyword>
<evidence type="ECO:0000256" key="2">
    <source>
        <dbReference type="ARBA" id="ARBA00022692"/>
    </source>
</evidence>
<evidence type="ECO:0000256" key="1">
    <source>
        <dbReference type="ARBA" id="ARBA00004370"/>
    </source>
</evidence>
<evidence type="ECO:0000259" key="7">
    <source>
        <dbReference type="PROSITE" id="PS50125"/>
    </source>
</evidence>
<organism evidence="8 9">
    <name type="scientific">Elysia marginata</name>
    <dbReference type="NCBI Taxonomy" id="1093978"/>
    <lineage>
        <taxon>Eukaryota</taxon>
        <taxon>Metazoa</taxon>
        <taxon>Spiralia</taxon>
        <taxon>Lophotrochozoa</taxon>
        <taxon>Mollusca</taxon>
        <taxon>Gastropoda</taxon>
        <taxon>Heterobranchia</taxon>
        <taxon>Euthyneura</taxon>
        <taxon>Panpulmonata</taxon>
        <taxon>Sacoglossa</taxon>
        <taxon>Placobranchoidea</taxon>
        <taxon>Plakobranchidae</taxon>
        <taxon>Elysia</taxon>
    </lineage>
</organism>
<dbReference type="GO" id="GO:0007168">
    <property type="term" value="P:receptor guanylyl cyclase signaling pathway"/>
    <property type="evidence" value="ECO:0007669"/>
    <property type="project" value="TreeGrafter"/>
</dbReference>
<evidence type="ECO:0000313" key="9">
    <source>
        <dbReference type="Proteomes" id="UP000762676"/>
    </source>
</evidence>
<dbReference type="GO" id="GO:0035556">
    <property type="term" value="P:intracellular signal transduction"/>
    <property type="evidence" value="ECO:0007669"/>
    <property type="project" value="InterPro"/>
</dbReference>
<dbReference type="GO" id="GO:0004016">
    <property type="term" value="F:adenylate cyclase activity"/>
    <property type="evidence" value="ECO:0007669"/>
    <property type="project" value="TreeGrafter"/>
</dbReference>
<dbReference type="Gene3D" id="6.10.250.780">
    <property type="match status" value="1"/>
</dbReference>
<evidence type="ECO:0000313" key="8">
    <source>
        <dbReference type="EMBL" id="GFR64965.1"/>
    </source>
</evidence>
<dbReference type="Gene3D" id="3.30.70.1230">
    <property type="entry name" value="Nucleotide cyclase"/>
    <property type="match status" value="1"/>
</dbReference>
<dbReference type="GO" id="GO:0001653">
    <property type="term" value="F:peptide receptor activity"/>
    <property type="evidence" value="ECO:0007669"/>
    <property type="project" value="TreeGrafter"/>
</dbReference>
<feature type="domain" description="Guanylate cyclase" evidence="7">
    <location>
        <begin position="78"/>
        <end position="110"/>
    </location>
</feature>
<comment type="subcellular location">
    <subcellularLocation>
        <location evidence="1">Membrane</location>
    </subcellularLocation>
</comment>
<evidence type="ECO:0000256" key="5">
    <source>
        <dbReference type="ARBA" id="ARBA00023136"/>
    </source>
</evidence>
<evidence type="ECO:0000256" key="3">
    <source>
        <dbReference type="ARBA" id="ARBA00022741"/>
    </source>
</evidence>
<dbReference type="EMBL" id="BMAT01000360">
    <property type="protein sequence ID" value="GFR64965.1"/>
    <property type="molecule type" value="Genomic_DNA"/>
</dbReference>
<dbReference type="PROSITE" id="PS50125">
    <property type="entry name" value="GUANYLATE_CYCLASE_2"/>
    <property type="match status" value="1"/>
</dbReference>
<gene>
    <name evidence="8" type="ORF">ElyMa_000192700</name>
</gene>
<name>A0AAV4EWC1_9GAST</name>
<dbReference type="PANTHER" id="PTHR11920">
    <property type="entry name" value="GUANYLYL CYCLASE"/>
    <property type="match status" value="1"/>
</dbReference>
<dbReference type="AlphaFoldDB" id="A0AAV4EWC1"/>
<proteinExistence type="predicted"/>
<reference evidence="8 9" key="1">
    <citation type="journal article" date="2021" name="Elife">
        <title>Chloroplast acquisition without the gene transfer in kleptoplastic sea slugs, Plakobranchus ocellatus.</title>
        <authorList>
            <person name="Maeda T."/>
            <person name="Takahashi S."/>
            <person name="Yoshida T."/>
            <person name="Shimamura S."/>
            <person name="Takaki Y."/>
            <person name="Nagai Y."/>
            <person name="Toyoda A."/>
            <person name="Suzuki Y."/>
            <person name="Arimoto A."/>
            <person name="Ishii H."/>
            <person name="Satoh N."/>
            <person name="Nishiyama T."/>
            <person name="Hasebe M."/>
            <person name="Maruyama T."/>
            <person name="Minagawa J."/>
            <person name="Obokata J."/>
            <person name="Shigenobu S."/>
        </authorList>
    </citation>
    <scope>NUCLEOTIDE SEQUENCE [LARGE SCALE GENOMIC DNA]</scope>
</reference>
<dbReference type="InterPro" id="IPR001054">
    <property type="entry name" value="A/G_cyclase"/>
</dbReference>